<dbReference type="AlphaFoldDB" id="A0A9N9IVS9"/>
<protein>
    <submittedName>
        <fullName evidence="1">23016_t:CDS:1</fullName>
    </submittedName>
</protein>
<keyword evidence="2" id="KW-1185">Reference proteome</keyword>
<organism evidence="1 2">
    <name type="scientific">Cetraspora pellucida</name>
    <dbReference type="NCBI Taxonomy" id="1433469"/>
    <lineage>
        <taxon>Eukaryota</taxon>
        <taxon>Fungi</taxon>
        <taxon>Fungi incertae sedis</taxon>
        <taxon>Mucoromycota</taxon>
        <taxon>Glomeromycotina</taxon>
        <taxon>Glomeromycetes</taxon>
        <taxon>Diversisporales</taxon>
        <taxon>Gigasporaceae</taxon>
        <taxon>Cetraspora</taxon>
    </lineage>
</organism>
<reference evidence="1" key="1">
    <citation type="submission" date="2021-06" db="EMBL/GenBank/DDBJ databases">
        <authorList>
            <person name="Kallberg Y."/>
            <person name="Tangrot J."/>
            <person name="Rosling A."/>
        </authorList>
    </citation>
    <scope>NUCLEOTIDE SEQUENCE</scope>
    <source>
        <strain evidence="1">FL966</strain>
    </source>
</reference>
<name>A0A9N9IVS9_9GLOM</name>
<dbReference type="OrthoDB" id="2446286at2759"/>
<proteinExistence type="predicted"/>
<gene>
    <name evidence="1" type="ORF">CPELLU_LOCUS14646</name>
</gene>
<feature type="non-terminal residue" evidence="1">
    <location>
        <position position="394"/>
    </location>
</feature>
<accession>A0A9N9IVS9</accession>
<sequence>MLNQEEYDSFGNILTRSVAKFERTMQARLHAHIFLQFSHQLTMFSVKKLLKDEKISFPPGVLLRGTSQDAENYIHHNSNKGKYCQCNFFKLDELGKCKLCNNKCCKERRTEQLDKLDSGPFIFGKHRFMVGSLDEVIDKINNARLDDINRKTKLRDESISYYQAIQNPEDIPLSWYDNPRSHKLITKDRELLKNNIKFIYHKKHYPKNFLFYARDNRYINEYYNQECTYTQEFKFDSWDVEDFLKLTEKDRCSISRKKLPPVNVVAKFNVITSQDSFVTTFNRRISFEKLKAIYRRFSKSKSYTHGYIINLKGDFHDGRVKFIIETIKEYQSGDIQLFINGGIICDINYEKNSFWVYNEYWETDLPDNIIIPKNINVLHKKLQEKIKIHPKYQS</sequence>
<dbReference type="Proteomes" id="UP000789759">
    <property type="component" value="Unassembled WGS sequence"/>
</dbReference>
<comment type="caution">
    <text evidence="1">The sequence shown here is derived from an EMBL/GenBank/DDBJ whole genome shotgun (WGS) entry which is preliminary data.</text>
</comment>
<dbReference type="EMBL" id="CAJVQA010017684">
    <property type="protein sequence ID" value="CAG8750032.1"/>
    <property type="molecule type" value="Genomic_DNA"/>
</dbReference>
<evidence type="ECO:0000313" key="2">
    <source>
        <dbReference type="Proteomes" id="UP000789759"/>
    </source>
</evidence>
<evidence type="ECO:0000313" key="1">
    <source>
        <dbReference type="EMBL" id="CAG8750032.1"/>
    </source>
</evidence>